<keyword evidence="5" id="KW-1185">Reference proteome</keyword>
<gene>
    <name evidence="4" type="ORF">D8I30_06870</name>
</gene>
<dbReference type="Gene3D" id="3.60.21.70">
    <property type="entry name" value="PhoD-like phosphatase"/>
    <property type="match status" value="1"/>
</dbReference>
<sequence length="693" mass="75479">MPAADRREFLAAAAASFGAALVMAGPVRAGSRVVRPAPERFPQGVASGDPQPDSVILWTRRPPVAGRDGGALTVETAEDEGFRRVVARASVTPLEAADWTCRALVAGLKPGRAYWYRFIDADGAASRTGRTFTAPNEDDAAAARFAFVSCQNINLGYATPYRRMIAEDADKPEAERLRFVLHLGDFIYEMIWSPKDQPTLQGRTVREIGPLPTGARVGTIQVPTTVADYRHVYQAYLADPDIQDARALWPFICVWDNHEFSNRCWQSQINYDGSRPAQSLKAAANQAWFEYIPARVRGATQGLERFLPPTVKDAPLTDFDADGLSHQADNQAAINSLQINRALRWGANVELILTDNRSFRSQAAAERADAAPFAVRGFPWYAAQDAVEVLDAGRALPGGAPETIRFGGQDLPNPRRDASPGSMLGARQKQWLKERLTGSTARWKLWGNSVGMLHRRTDWQNLPEGVEADWPSEGYGLYGTDDWCGYPAERRELLAFLEAQGVTNVATLVGDRHSFFAGLLSPDLPPRAYRPTAAEFVVGSISTPSSFEAAEAALPLDRPLSPAYLHRPAEGGPVQPAMNLAVRHGVRACYALKATGRVEDALAVSNPEVAPHLAFADLGGHGYAVVVASHDALEVEFVATPRPQRPAEGEAGIPLAYRVAHRLPAWSPGQTPRLERIRQEGHAPLVLELDATA</sequence>
<dbReference type="OrthoDB" id="327733at2"/>
<dbReference type="AlphaFoldDB" id="A0A494RIS7"/>
<evidence type="ECO:0000313" key="5">
    <source>
        <dbReference type="Proteomes" id="UP000276984"/>
    </source>
</evidence>
<dbReference type="EMBL" id="CP032707">
    <property type="protein sequence ID" value="AYG94933.1"/>
    <property type="molecule type" value="Genomic_DNA"/>
</dbReference>
<evidence type="ECO:0000259" key="3">
    <source>
        <dbReference type="Pfam" id="PF16655"/>
    </source>
</evidence>
<protein>
    <submittedName>
        <fullName evidence="4">Phosphodiesterase</fullName>
    </submittedName>
</protein>
<dbReference type="InterPro" id="IPR052900">
    <property type="entry name" value="Phospholipid_Metab_Enz"/>
</dbReference>
<evidence type="ECO:0000259" key="2">
    <source>
        <dbReference type="Pfam" id="PF09423"/>
    </source>
</evidence>
<dbReference type="InterPro" id="IPR029052">
    <property type="entry name" value="Metallo-depent_PP-like"/>
</dbReference>
<dbReference type="Gene3D" id="2.60.40.380">
    <property type="entry name" value="Purple acid phosphatase-like, N-terminal"/>
    <property type="match status" value="1"/>
</dbReference>
<feature type="region of interest" description="Disordered" evidence="1">
    <location>
        <begin position="403"/>
        <end position="424"/>
    </location>
</feature>
<dbReference type="InterPro" id="IPR018946">
    <property type="entry name" value="PhoD-like_MPP"/>
</dbReference>
<dbReference type="InterPro" id="IPR038607">
    <property type="entry name" value="PhoD-like_sf"/>
</dbReference>
<feature type="domain" description="Phospholipase D N-terminal" evidence="3">
    <location>
        <begin position="43"/>
        <end position="133"/>
    </location>
</feature>
<dbReference type="CDD" id="cd07389">
    <property type="entry name" value="MPP_PhoD"/>
    <property type="match status" value="1"/>
</dbReference>
<feature type="domain" description="PhoD-like phosphatase metallophosphatase" evidence="2">
    <location>
        <begin position="145"/>
        <end position="549"/>
    </location>
</feature>
<dbReference type="PANTHER" id="PTHR43606">
    <property type="entry name" value="PHOSPHATASE, PUTATIVE (AFU_ORTHOLOGUE AFUA_6G08710)-RELATED"/>
    <property type="match status" value="1"/>
</dbReference>
<dbReference type="PROSITE" id="PS51318">
    <property type="entry name" value="TAT"/>
    <property type="match status" value="1"/>
</dbReference>
<name>A0A494RIS7_9CAUL</name>
<accession>A0A494RIS7</accession>
<dbReference type="SUPFAM" id="SSF56300">
    <property type="entry name" value="Metallo-dependent phosphatases"/>
    <property type="match status" value="1"/>
</dbReference>
<evidence type="ECO:0000313" key="4">
    <source>
        <dbReference type="EMBL" id="AYG94933.1"/>
    </source>
</evidence>
<organism evidence="4 5">
    <name type="scientific">Brevundimonas naejangsanensis</name>
    <dbReference type="NCBI Taxonomy" id="588932"/>
    <lineage>
        <taxon>Bacteria</taxon>
        <taxon>Pseudomonadati</taxon>
        <taxon>Pseudomonadota</taxon>
        <taxon>Alphaproteobacteria</taxon>
        <taxon>Caulobacterales</taxon>
        <taxon>Caulobacteraceae</taxon>
        <taxon>Brevundimonas</taxon>
    </lineage>
</organism>
<dbReference type="PANTHER" id="PTHR43606:SF2">
    <property type="entry name" value="ALKALINE PHOSPHATASE FAMILY PROTEIN (AFU_ORTHOLOGUE AFUA_5G03860)"/>
    <property type="match status" value="1"/>
</dbReference>
<dbReference type="RefSeq" id="WP_121482081.1">
    <property type="nucleotide sequence ID" value="NZ_CP032707.1"/>
</dbReference>
<proteinExistence type="predicted"/>
<dbReference type="Proteomes" id="UP000276984">
    <property type="component" value="Chromosome"/>
</dbReference>
<dbReference type="Pfam" id="PF09423">
    <property type="entry name" value="PhoD"/>
    <property type="match status" value="1"/>
</dbReference>
<reference evidence="4 5" key="1">
    <citation type="submission" date="2018-10" db="EMBL/GenBank/DDBJ databases">
        <title>Complete genome sequence of Brevundimonas naejangsanensis BRV3.</title>
        <authorList>
            <person name="Berrios L."/>
            <person name="Ely B."/>
        </authorList>
    </citation>
    <scope>NUCLEOTIDE SEQUENCE [LARGE SCALE GENOMIC DNA]</scope>
    <source>
        <strain evidence="4 5">BRV3</strain>
    </source>
</reference>
<dbReference type="InterPro" id="IPR006311">
    <property type="entry name" value="TAT_signal"/>
</dbReference>
<dbReference type="InterPro" id="IPR032093">
    <property type="entry name" value="PhoD_N"/>
</dbReference>
<dbReference type="Pfam" id="PF16655">
    <property type="entry name" value="PhoD_N"/>
    <property type="match status" value="1"/>
</dbReference>
<evidence type="ECO:0000256" key="1">
    <source>
        <dbReference type="SAM" id="MobiDB-lite"/>
    </source>
</evidence>